<comment type="caution">
    <text evidence="9">The sequence shown here is derived from an EMBL/GenBank/DDBJ whole genome shotgun (WGS) entry which is preliminary data.</text>
</comment>
<dbReference type="Pfam" id="PF00754">
    <property type="entry name" value="F5_F8_type_C"/>
    <property type="match status" value="1"/>
</dbReference>
<dbReference type="InterPro" id="IPR000933">
    <property type="entry name" value="Glyco_hydro_29"/>
</dbReference>
<evidence type="ECO:0000256" key="6">
    <source>
        <dbReference type="SAM" id="MobiDB-lite"/>
    </source>
</evidence>
<dbReference type="Gene3D" id="2.60.120.260">
    <property type="entry name" value="Galactose-binding domain-like"/>
    <property type="match status" value="1"/>
</dbReference>
<dbReference type="RefSeq" id="WP_184971704.1">
    <property type="nucleotide sequence ID" value="NZ_JACHIN010000015.1"/>
</dbReference>
<comment type="similarity">
    <text evidence="1">Belongs to the glycosyl hydrolase 29 family.</text>
</comment>
<evidence type="ECO:0000256" key="5">
    <source>
        <dbReference type="ARBA" id="ARBA00023295"/>
    </source>
</evidence>
<dbReference type="SMART" id="SM00812">
    <property type="entry name" value="Alpha_L_fucos"/>
    <property type="match status" value="1"/>
</dbReference>
<dbReference type="Gene3D" id="3.20.20.80">
    <property type="entry name" value="Glycosidases"/>
    <property type="match status" value="1"/>
</dbReference>
<dbReference type="Pfam" id="PF01120">
    <property type="entry name" value="Alpha_L_fucos"/>
    <property type="match status" value="1"/>
</dbReference>
<dbReference type="GO" id="GO:0005764">
    <property type="term" value="C:lysosome"/>
    <property type="evidence" value="ECO:0007669"/>
    <property type="project" value="TreeGrafter"/>
</dbReference>
<dbReference type="EC" id="3.2.1.51" evidence="2"/>
<dbReference type="SUPFAM" id="SSF51445">
    <property type="entry name" value="(Trans)glycosidases"/>
    <property type="match status" value="1"/>
</dbReference>
<evidence type="ECO:0000256" key="3">
    <source>
        <dbReference type="ARBA" id="ARBA00022729"/>
    </source>
</evidence>
<reference evidence="9 10" key="1">
    <citation type="submission" date="2020-08" db="EMBL/GenBank/DDBJ databases">
        <title>Genomic Encyclopedia of Type Strains, Phase IV (KMG-IV): sequencing the most valuable type-strain genomes for metagenomic binning, comparative biology and taxonomic classification.</title>
        <authorList>
            <person name="Goeker M."/>
        </authorList>
    </citation>
    <scope>NUCLEOTIDE SEQUENCE [LARGE SCALE GENOMIC DNA]</scope>
    <source>
        <strain evidence="9 10">DSM 45385</strain>
    </source>
</reference>
<evidence type="ECO:0000259" key="8">
    <source>
        <dbReference type="Pfam" id="PF01120"/>
    </source>
</evidence>
<sequence>MVLDVGFGGSFTTRTGYTPATGEVAAGQLTRSTGDEVHEIGAGIRLRGGPEGLTFHPTHPLGAATVDHPITVEAAYTPEPAQNPSATILSIGGGIWFRHRTPTELEYGFAECKATVQAPEPGTRHTVALAYRPTPSGATLHAYLNGVELPPITSTKGRAPKHADTIGVGNDVHPSDKGIKALISRAVATPFTAAFTPHLSPEQIGTPSSDEGPLPIAGLEPSWRLPVSATDDPASLVAKAAMLRPTQRQYDWQRLEQTAFLHFGVNTFTGQEWGHGDEDPDLFQPTGLDTDQWARELKAAGFALAILTVKHHDGFVLYPSRYTGHTVAASSWRGGKGDVLRAFTDSAREHGLKVGVYISPADENSYAQGVYANGSPRSPRQIPTPVEDDPRPPTSTKTYEATDYGAYMLNQLHEVLTEYGQVDEVWFDGSLGRIPPGKTENYDFDSWYALIRDLAPNATIAVAGPDVRWVGNEGGLARENEWSPIPIRLTGEAHIDYAAPPNTPDTGSRTAIANAAATHLQWWPAEVDVSIRPGWFYHPDQQPKTVDQLMDIYLTSVGRNAVLLLNIPPDKEGKLPTTDVARLREWQARLTREFPANLATDASPTNPTAHHAIDGNPDTSWKVTGPLQLTLPTPREIDKLVLAEDIRHGQQVESAVVEVRQADGTWHQIATTGTIGYKRILTLANPVTAQEFRLHITAHRAQPYLTHFALYRTAPSHKPT</sequence>
<dbReference type="InterPro" id="IPR057739">
    <property type="entry name" value="Glyco_hydro_29_N"/>
</dbReference>
<keyword evidence="4" id="KW-0378">Hydrolase</keyword>
<dbReference type="PANTHER" id="PTHR10030">
    <property type="entry name" value="ALPHA-L-FUCOSIDASE"/>
    <property type="match status" value="1"/>
</dbReference>
<dbReference type="SUPFAM" id="SSF49785">
    <property type="entry name" value="Galactose-binding domain-like"/>
    <property type="match status" value="1"/>
</dbReference>
<feature type="region of interest" description="Disordered" evidence="6">
    <location>
        <begin position="368"/>
        <end position="395"/>
    </location>
</feature>
<evidence type="ECO:0000256" key="4">
    <source>
        <dbReference type="ARBA" id="ARBA00022801"/>
    </source>
</evidence>
<dbReference type="PANTHER" id="PTHR10030:SF37">
    <property type="entry name" value="ALPHA-L-FUCOSIDASE-RELATED"/>
    <property type="match status" value="1"/>
</dbReference>
<dbReference type="GO" id="GO:0004560">
    <property type="term" value="F:alpha-L-fucosidase activity"/>
    <property type="evidence" value="ECO:0007669"/>
    <property type="project" value="InterPro"/>
</dbReference>
<dbReference type="InterPro" id="IPR008979">
    <property type="entry name" value="Galactose-bd-like_sf"/>
</dbReference>
<evidence type="ECO:0000256" key="2">
    <source>
        <dbReference type="ARBA" id="ARBA00012662"/>
    </source>
</evidence>
<dbReference type="InterPro" id="IPR017853">
    <property type="entry name" value="GH"/>
</dbReference>
<dbReference type="EMBL" id="JACHIN010000015">
    <property type="protein sequence ID" value="MBB5083012.1"/>
    <property type="molecule type" value="Genomic_DNA"/>
</dbReference>
<evidence type="ECO:0000259" key="7">
    <source>
        <dbReference type="Pfam" id="PF00754"/>
    </source>
</evidence>
<keyword evidence="10" id="KW-1185">Reference proteome</keyword>
<name>A0A7W8AB49_9ACTN</name>
<proteinExistence type="inferred from homology"/>
<feature type="domain" description="Glycoside hydrolase family 29 N-terminal" evidence="8">
    <location>
        <begin position="252"/>
        <end position="585"/>
    </location>
</feature>
<evidence type="ECO:0000313" key="10">
    <source>
        <dbReference type="Proteomes" id="UP000568380"/>
    </source>
</evidence>
<dbReference type="GO" id="GO:0006004">
    <property type="term" value="P:fucose metabolic process"/>
    <property type="evidence" value="ECO:0007669"/>
    <property type="project" value="TreeGrafter"/>
</dbReference>
<keyword evidence="3" id="KW-0732">Signal</keyword>
<dbReference type="AlphaFoldDB" id="A0A7W8AB49"/>
<keyword evidence="5" id="KW-0326">Glycosidase</keyword>
<evidence type="ECO:0000313" key="9">
    <source>
        <dbReference type="EMBL" id="MBB5083012.1"/>
    </source>
</evidence>
<dbReference type="GO" id="GO:0016139">
    <property type="term" value="P:glycoside catabolic process"/>
    <property type="evidence" value="ECO:0007669"/>
    <property type="project" value="TreeGrafter"/>
</dbReference>
<dbReference type="InterPro" id="IPR000421">
    <property type="entry name" value="FA58C"/>
</dbReference>
<dbReference type="Proteomes" id="UP000568380">
    <property type="component" value="Unassembled WGS sequence"/>
</dbReference>
<accession>A0A7W8AB49</accession>
<gene>
    <name evidence="9" type="ORF">HNR40_008515</name>
</gene>
<feature type="domain" description="F5/8 type C" evidence="7">
    <location>
        <begin position="603"/>
        <end position="700"/>
    </location>
</feature>
<organism evidence="9 10">
    <name type="scientific">Nonomuraea endophytica</name>
    <dbReference type="NCBI Taxonomy" id="714136"/>
    <lineage>
        <taxon>Bacteria</taxon>
        <taxon>Bacillati</taxon>
        <taxon>Actinomycetota</taxon>
        <taxon>Actinomycetes</taxon>
        <taxon>Streptosporangiales</taxon>
        <taxon>Streptosporangiaceae</taxon>
        <taxon>Nonomuraea</taxon>
    </lineage>
</organism>
<protein>
    <recommendedName>
        <fullName evidence="2">alpha-L-fucosidase</fullName>
        <ecNumber evidence="2">3.2.1.51</ecNumber>
    </recommendedName>
</protein>
<evidence type="ECO:0000256" key="1">
    <source>
        <dbReference type="ARBA" id="ARBA00007951"/>
    </source>
</evidence>